<feature type="region of interest" description="Disordered" evidence="1">
    <location>
        <begin position="522"/>
        <end position="567"/>
    </location>
</feature>
<keyword evidence="2" id="KW-0472">Membrane</keyword>
<feature type="transmembrane region" description="Helical" evidence="2">
    <location>
        <begin position="206"/>
        <end position="232"/>
    </location>
</feature>
<accession>A0A6P8AYL9</accession>
<feature type="region of interest" description="Disordered" evidence="1">
    <location>
        <begin position="449"/>
        <end position="474"/>
    </location>
</feature>
<dbReference type="SUPFAM" id="SSF49503">
    <property type="entry name" value="Cupredoxins"/>
    <property type="match status" value="1"/>
</dbReference>
<dbReference type="Proteomes" id="UP000515153">
    <property type="component" value="Chromosome VII"/>
</dbReference>
<reference evidence="4" key="2">
    <citation type="submission" date="2019-10" db="EMBL/GenBank/DDBJ databases">
        <authorList>
            <consortium name="NCBI Genome Project"/>
        </authorList>
    </citation>
    <scope>NUCLEOTIDE SEQUENCE</scope>
    <source>
        <strain evidence="4">NI907</strain>
    </source>
</reference>
<dbReference type="PANTHER" id="PTHR34883:SF8">
    <property type="entry name" value="EXTRACELLULAR SERINE-RICH PROTEIN (AFU_ORTHOLOGUE AFUA_6G00670)"/>
    <property type="match status" value="1"/>
</dbReference>
<reference evidence="4" key="3">
    <citation type="submission" date="2025-08" db="UniProtKB">
        <authorList>
            <consortium name="RefSeq"/>
        </authorList>
    </citation>
    <scope>IDENTIFICATION</scope>
    <source>
        <strain evidence="4">NI907</strain>
    </source>
</reference>
<dbReference type="AlphaFoldDB" id="A0A6P8AYL9"/>
<feature type="compositionally biased region" description="Low complexity" evidence="1">
    <location>
        <begin position="272"/>
        <end position="282"/>
    </location>
</feature>
<feature type="region of interest" description="Disordered" evidence="1">
    <location>
        <begin position="239"/>
        <end position="330"/>
    </location>
</feature>
<gene>
    <name evidence="4" type="ORF">PgNI_10523</name>
</gene>
<protein>
    <recommendedName>
        <fullName evidence="5">Extracellular serine-rich protein</fullName>
    </recommendedName>
</protein>
<proteinExistence type="predicted"/>
<feature type="compositionally biased region" description="Polar residues" evidence="1">
    <location>
        <begin position="450"/>
        <end position="463"/>
    </location>
</feature>
<evidence type="ECO:0000256" key="2">
    <source>
        <dbReference type="SAM" id="Phobius"/>
    </source>
</evidence>
<dbReference type="KEGG" id="pgri:PgNI_10523"/>
<evidence type="ECO:0000313" key="3">
    <source>
        <dbReference type="Proteomes" id="UP000515153"/>
    </source>
</evidence>
<evidence type="ECO:0008006" key="5">
    <source>
        <dbReference type="Google" id="ProtNLM"/>
    </source>
</evidence>
<reference evidence="3 4" key="1">
    <citation type="journal article" date="2019" name="Mol. Biol. Evol.">
        <title>Blast fungal genomes show frequent chromosomal changes, gene gains and losses, and effector gene turnover.</title>
        <authorList>
            <person name="Gomez Luciano L.B."/>
            <person name="Jason Tsai I."/>
            <person name="Chuma I."/>
            <person name="Tosa Y."/>
            <person name="Chen Y.H."/>
            <person name="Li J.Y."/>
            <person name="Li M.Y."/>
            <person name="Jade Lu M.Y."/>
            <person name="Nakayashiki H."/>
            <person name="Li W.H."/>
        </authorList>
    </citation>
    <scope>NUCLEOTIDE SEQUENCE [LARGE SCALE GENOMIC DNA]</scope>
    <source>
        <strain evidence="3 4">NI907</strain>
    </source>
</reference>
<feature type="compositionally biased region" description="Basic and acidic residues" evidence="1">
    <location>
        <begin position="313"/>
        <end position="323"/>
    </location>
</feature>
<dbReference type="PANTHER" id="PTHR34883">
    <property type="entry name" value="SERINE-RICH PROTEIN, PUTATIVE-RELATED-RELATED"/>
    <property type="match status" value="1"/>
</dbReference>
<dbReference type="RefSeq" id="XP_030980015.1">
    <property type="nucleotide sequence ID" value="XM_031130494.1"/>
</dbReference>
<keyword evidence="3" id="KW-1185">Reference proteome</keyword>
<keyword evidence="2" id="KW-1133">Transmembrane helix</keyword>
<dbReference type="Gene3D" id="1.20.5.930">
    <property type="entry name" value="Bicelle-embedded integrin alpha(iib) transmembrane segment"/>
    <property type="match status" value="1"/>
</dbReference>
<feature type="compositionally biased region" description="Gly residues" evidence="1">
    <location>
        <begin position="261"/>
        <end position="271"/>
    </location>
</feature>
<name>A0A6P8AYL9_PYRGI</name>
<dbReference type="InterPro" id="IPR008972">
    <property type="entry name" value="Cupredoxin"/>
</dbReference>
<evidence type="ECO:0000256" key="1">
    <source>
        <dbReference type="SAM" id="MobiDB-lite"/>
    </source>
</evidence>
<dbReference type="InterPro" id="IPR052953">
    <property type="entry name" value="Ser-rich/MCO-related"/>
</dbReference>
<dbReference type="GeneID" id="41965402"/>
<keyword evidence="2" id="KW-0812">Transmembrane</keyword>
<sequence length="567" mass="59816">MATNQCHPRRTIPQLTAGGFVLFWLAHACMADRLHDGGGTLLTSPAIGVRRAIQSVITVGKNGREFVPNITTGWRGDVIEFHFYPGNYSVVRSAYMFPCVPFENTGTGRQGFWSGFIDNKSPSPAKWRLTLPDSNAIFFYSSAGDDCNRYAMVGGINVMEDQLQMQRDMALDSPSVVQPIAASHPTIDNVPSTSASSDPQAAQPEMPIAVIVGAVLGGVAFLAIIGAILYLCGSRSRKQTESQPAQGGSRSPMMHATRDGSGTGHGSGGSSSAGKASVAGSGHRQHQHNNRIARTSSSIYLPTRVGDGTVDGARGEDVQDYEKQNNGPERWQLEDGQIIIFSNSHRHHLNSHSLPLRNPPLQQPRNAAAVSAPPIIDGDTIYVPVHRSTIMSAKYGGPSPSHYTPPRSPPPNSPVSMAAQMLHRRWLAQEQIDASDAESGVFGIGVRRFPSTTASEDPNSSADPTVPGSIIAGGATSHQGIETAASAPQSPLPPLPGVAEARVGEEGLGVEHHVAAAEIPVSGPPDHHGKLGGVSQQPPSTGAMAISVDGDVSSLRCRGDGELKKPP</sequence>
<organism evidence="3 4">
    <name type="scientific">Pyricularia grisea</name>
    <name type="common">Crabgrass-specific blast fungus</name>
    <name type="synonym">Magnaporthe grisea</name>
    <dbReference type="NCBI Taxonomy" id="148305"/>
    <lineage>
        <taxon>Eukaryota</taxon>
        <taxon>Fungi</taxon>
        <taxon>Dikarya</taxon>
        <taxon>Ascomycota</taxon>
        <taxon>Pezizomycotina</taxon>
        <taxon>Sordariomycetes</taxon>
        <taxon>Sordariomycetidae</taxon>
        <taxon>Magnaporthales</taxon>
        <taxon>Pyriculariaceae</taxon>
        <taxon>Pyricularia</taxon>
    </lineage>
</organism>
<feature type="compositionally biased region" description="Basic and acidic residues" evidence="1">
    <location>
        <begin position="557"/>
        <end position="567"/>
    </location>
</feature>
<evidence type="ECO:0000313" key="4">
    <source>
        <dbReference type="RefSeq" id="XP_030980015.1"/>
    </source>
</evidence>